<sequence>MSVSVLSNQASIRLLAKIWLVIVLGFIGHNIYLWSGHLQLDTDILAMLPQDERDPTVQNATRQLSDSAAKRVVVVIGGQNWESALAATDAYAAILKNSKLPLNLRYKIGDESAWLSFFIPYRNQLLSAAQRQQLASSSIDQLAQGAVAALYQPGIGMPRFGEWQDDPLNLLGAWLGERAAESKVRIRDGRLSLMSSSSSGEAFYILLTLEQQDSAFSIKAQQALIPVLDAAKAAALQTQPQIEVLSVGVPLHAAAAASQAEREVHTIGIGSMVGIVLLTVFAFSAIRPRILVTLSIAIGLLAAISVCSLLFGRLHLITLVFGASLVGVAENYGSNYFSSRQGRPAAERWTMLKAQAPVMWLAMLTTAIGYLLLALTPFPGLRQIAVFSATGLLAAFVTVMWWFPLFDKGEMKHTRLSNWIGTRRALWPHLGCNRLTLLFAIVVATVLLAGGLAIKSNDDVRLLQSSPPALIAQQIKVSQLLDLPSPAQFYLIRGASIESVLQQEEALKAKLVPLIAKGSISGYQAISDWVPSAAQQTKNQALIKSVVFGQQGVLAKAGSALGESLTPSFKPSQPLIIADWLAAPVSEPLRHQWLGRFENGYASVILLRGVSKPVQLAELAALAPGVAGVRWVDKVAEVSTVMGRYRVLMAWVIALSYLLVFAALSYRFGKQAWRALLPTLLASTLALAILALLGQPLQLFNILALLLILGMGVDYGIFLLENPDRHATRPFLSVTLAAASTLLAFGLLALSATPALHAFGLTMLLGIGFSWLLTPAFMP</sequence>
<reference evidence="2 3" key="1">
    <citation type="submission" date="2018-12" db="EMBL/GenBank/DDBJ databases">
        <title>Complete genome sequence of Iodobacter sp. H11R3.</title>
        <authorList>
            <person name="Bae J.-W."/>
        </authorList>
    </citation>
    <scope>NUCLEOTIDE SEQUENCE [LARGE SCALE GENOMIC DNA]</scope>
    <source>
        <strain evidence="2 3">H11R3</strain>
    </source>
</reference>
<feature type="transmembrane region" description="Helical" evidence="1">
    <location>
        <begin position="731"/>
        <end position="750"/>
    </location>
</feature>
<evidence type="ECO:0000313" key="2">
    <source>
        <dbReference type="EMBL" id="AZN36311.1"/>
    </source>
</evidence>
<evidence type="ECO:0000256" key="1">
    <source>
        <dbReference type="SAM" id="Phobius"/>
    </source>
</evidence>
<dbReference type="RefSeq" id="WP_125972871.1">
    <property type="nucleotide sequence ID" value="NZ_CP034433.1"/>
</dbReference>
<dbReference type="KEGG" id="iod:EJO50_07300"/>
<dbReference type="Proteomes" id="UP000282438">
    <property type="component" value="Chromosome"/>
</dbReference>
<dbReference type="AlphaFoldDB" id="A0A3S8ZSC5"/>
<feature type="transmembrane region" description="Helical" evidence="1">
    <location>
        <begin position="384"/>
        <end position="406"/>
    </location>
</feature>
<feature type="transmembrane region" description="Helical" evidence="1">
    <location>
        <begin position="648"/>
        <end position="668"/>
    </location>
</feature>
<keyword evidence="1" id="KW-0472">Membrane</keyword>
<feature type="transmembrane region" description="Helical" evidence="1">
    <location>
        <begin position="358"/>
        <end position="378"/>
    </location>
</feature>
<accession>A0A3S8ZSC5</accession>
<feature type="transmembrane region" description="Helical" evidence="1">
    <location>
        <begin position="317"/>
        <end position="337"/>
    </location>
</feature>
<feature type="transmembrane region" description="Helical" evidence="1">
    <location>
        <begin position="699"/>
        <end position="719"/>
    </location>
</feature>
<proteinExistence type="predicted"/>
<dbReference type="InterPro" id="IPR050545">
    <property type="entry name" value="Mycobact_MmpL"/>
</dbReference>
<dbReference type="OrthoDB" id="9780358at2"/>
<feature type="transmembrane region" description="Helical" evidence="1">
    <location>
        <begin position="756"/>
        <end position="778"/>
    </location>
</feature>
<feature type="transmembrane region" description="Helical" evidence="1">
    <location>
        <begin position="264"/>
        <end position="283"/>
    </location>
</feature>
<dbReference type="EMBL" id="CP034433">
    <property type="protein sequence ID" value="AZN36311.1"/>
    <property type="molecule type" value="Genomic_DNA"/>
</dbReference>
<keyword evidence="1" id="KW-1133">Transmembrane helix</keyword>
<keyword evidence="1" id="KW-0812">Transmembrane</keyword>
<dbReference type="Gene3D" id="1.20.1640.10">
    <property type="entry name" value="Multidrug efflux transporter AcrB transmembrane domain"/>
    <property type="match status" value="2"/>
</dbReference>
<feature type="transmembrane region" description="Helical" evidence="1">
    <location>
        <begin position="435"/>
        <end position="454"/>
    </location>
</feature>
<dbReference type="PANTHER" id="PTHR33406">
    <property type="entry name" value="MEMBRANE PROTEIN MJ1562-RELATED"/>
    <property type="match status" value="1"/>
</dbReference>
<dbReference type="PANTHER" id="PTHR33406:SF13">
    <property type="entry name" value="MEMBRANE PROTEIN YDFJ"/>
    <property type="match status" value="1"/>
</dbReference>
<evidence type="ECO:0000313" key="3">
    <source>
        <dbReference type="Proteomes" id="UP000282438"/>
    </source>
</evidence>
<organism evidence="2 3">
    <name type="scientific">Iodobacter ciconiae</name>
    <dbReference type="NCBI Taxonomy" id="2496266"/>
    <lineage>
        <taxon>Bacteria</taxon>
        <taxon>Pseudomonadati</taxon>
        <taxon>Pseudomonadota</taxon>
        <taxon>Betaproteobacteria</taxon>
        <taxon>Neisseriales</taxon>
        <taxon>Chitinibacteraceae</taxon>
        <taxon>Iodobacter</taxon>
    </lineage>
</organism>
<feature type="transmembrane region" description="Helical" evidence="1">
    <location>
        <begin position="12"/>
        <end position="34"/>
    </location>
</feature>
<gene>
    <name evidence="2" type="ORF">EJO50_07300</name>
</gene>
<keyword evidence="3" id="KW-1185">Reference proteome</keyword>
<feature type="transmembrane region" description="Helical" evidence="1">
    <location>
        <begin position="675"/>
        <end position="693"/>
    </location>
</feature>
<name>A0A3S8ZSC5_9NEIS</name>
<protein>
    <submittedName>
        <fullName evidence="2">Transporter</fullName>
    </submittedName>
</protein>
<feature type="transmembrane region" description="Helical" evidence="1">
    <location>
        <begin position="290"/>
        <end position="311"/>
    </location>
</feature>
<dbReference type="SUPFAM" id="SSF82866">
    <property type="entry name" value="Multidrug efflux transporter AcrB transmembrane domain"/>
    <property type="match status" value="2"/>
</dbReference>
<dbReference type="GO" id="GO:0005886">
    <property type="term" value="C:plasma membrane"/>
    <property type="evidence" value="ECO:0007669"/>
    <property type="project" value="TreeGrafter"/>
</dbReference>